<proteinExistence type="predicted"/>
<keyword evidence="2" id="KW-1185">Reference proteome</keyword>
<accession>A0A2A2M1E7</accession>
<sequence>MSATLTALDRRPHFAEQLAEFAADLDTGTFAKTEPRQHRARGLHDLRAALDLVVWQRCGLQRSWQQAFHDRREKRAIGVGGLCIARARAVTLHALEASLAHEEANLFEDGESPADRGLAKVGPLGETCIGGINLALTQPCQRQQLLIDTKASAGQQGEQAFRHAQRAGAGPFFSA</sequence>
<reference evidence="1 2" key="1">
    <citation type="journal article" date="2017" name="Curr. Biol.">
        <title>Genome architecture and evolution of a unichromosomal asexual nematode.</title>
        <authorList>
            <person name="Fradin H."/>
            <person name="Zegar C."/>
            <person name="Gutwein M."/>
            <person name="Lucas J."/>
            <person name="Kovtun M."/>
            <person name="Corcoran D."/>
            <person name="Baugh L.R."/>
            <person name="Kiontke K."/>
            <person name="Gunsalus K."/>
            <person name="Fitch D.H."/>
            <person name="Piano F."/>
        </authorList>
    </citation>
    <scope>NUCLEOTIDE SEQUENCE [LARGE SCALE GENOMIC DNA]</scope>
    <source>
        <strain evidence="1">PF1309</strain>
    </source>
</reference>
<evidence type="ECO:0000313" key="2">
    <source>
        <dbReference type="Proteomes" id="UP000218231"/>
    </source>
</evidence>
<dbReference type="AlphaFoldDB" id="A0A2A2M1E7"/>
<organism evidence="1 2">
    <name type="scientific">Diploscapter pachys</name>
    <dbReference type="NCBI Taxonomy" id="2018661"/>
    <lineage>
        <taxon>Eukaryota</taxon>
        <taxon>Metazoa</taxon>
        <taxon>Ecdysozoa</taxon>
        <taxon>Nematoda</taxon>
        <taxon>Chromadorea</taxon>
        <taxon>Rhabditida</taxon>
        <taxon>Rhabditina</taxon>
        <taxon>Rhabditomorpha</taxon>
        <taxon>Rhabditoidea</taxon>
        <taxon>Rhabditidae</taxon>
        <taxon>Diploscapter</taxon>
    </lineage>
</organism>
<dbReference type="EMBL" id="LIAE01006227">
    <property type="protein sequence ID" value="PAV92371.1"/>
    <property type="molecule type" value="Genomic_DNA"/>
</dbReference>
<dbReference type="Proteomes" id="UP000218231">
    <property type="component" value="Unassembled WGS sequence"/>
</dbReference>
<name>A0A2A2M1E7_9BILA</name>
<protein>
    <submittedName>
        <fullName evidence="1">Uncharacterized protein</fullName>
    </submittedName>
</protein>
<evidence type="ECO:0000313" key="1">
    <source>
        <dbReference type="EMBL" id="PAV92371.1"/>
    </source>
</evidence>
<gene>
    <name evidence="1" type="ORF">WR25_06305</name>
</gene>
<comment type="caution">
    <text evidence="1">The sequence shown here is derived from an EMBL/GenBank/DDBJ whole genome shotgun (WGS) entry which is preliminary data.</text>
</comment>